<comment type="caution">
    <text evidence="1">The sequence shown here is derived from an EMBL/GenBank/DDBJ whole genome shotgun (WGS) entry which is preliminary data.</text>
</comment>
<sequence>MVDGLTAAVAGVSSALRIAKHIFEINAELQKSDLKLKMAEVIAALSDAKVALSEAKSELYEKSQEIERLRNSSIRIDGLTKQGELFYDGEVLKANAKCPRCVEHDRRVISIVEDVEFGGHRLKCHACGSVYKNPFHQNSSDFGHGRVIQDYDPLEGI</sequence>
<protein>
    <submittedName>
        <fullName evidence="1">Uncharacterized protein</fullName>
    </submittedName>
</protein>
<accession>A0A838XTK7</accession>
<reference evidence="1 2" key="1">
    <citation type="submission" date="2020-07" db="EMBL/GenBank/DDBJ databases">
        <authorList>
            <person name="Li M."/>
        </authorList>
    </citation>
    <scope>NUCLEOTIDE SEQUENCE [LARGE SCALE GENOMIC DNA]</scope>
    <source>
        <strain evidence="1 2">DSM 23284</strain>
    </source>
</reference>
<evidence type="ECO:0000313" key="1">
    <source>
        <dbReference type="EMBL" id="MBA4611988.1"/>
    </source>
</evidence>
<keyword evidence="2" id="KW-1185">Reference proteome</keyword>
<name>A0A838XTK7_9HYPH</name>
<dbReference type="AlphaFoldDB" id="A0A838XTK7"/>
<dbReference type="RefSeq" id="WP_181760192.1">
    <property type="nucleotide sequence ID" value="NZ_BMCR01000003.1"/>
</dbReference>
<evidence type="ECO:0000313" key="2">
    <source>
        <dbReference type="Proteomes" id="UP000559404"/>
    </source>
</evidence>
<dbReference type="EMBL" id="JACEON010000008">
    <property type="protein sequence ID" value="MBA4611988.1"/>
    <property type="molecule type" value="Genomic_DNA"/>
</dbReference>
<proteinExistence type="predicted"/>
<reference evidence="1 2" key="2">
    <citation type="submission" date="2020-08" db="EMBL/GenBank/DDBJ databases">
        <title>Stappia taiwanensis sp. nov., isolated from a coastal thermal spring.</title>
        <authorList>
            <person name="Kampfer P."/>
        </authorList>
    </citation>
    <scope>NUCLEOTIDE SEQUENCE [LARGE SCALE GENOMIC DNA]</scope>
    <source>
        <strain evidence="1 2">DSM 23284</strain>
    </source>
</reference>
<dbReference type="Proteomes" id="UP000559404">
    <property type="component" value="Unassembled WGS sequence"/>
</dbReference>
<gene>
    <name evidence="1" type="ORF">H1W37_10015</name>
</gene>
<organism evidence="1 2">
    <name type="scientific">Stappia taiwanensis</name>
    <dbReference type="NCBI Taxonomy" id="992267"/>
    <lineage>
        <taxon>Bacteria</taxon>
        <taxon>Pseudomonadati</taxon>
        <taxon>Pseudomonadota</taxon>
        <taxon>Alphaproteobacteria</taxon>
        <taxon>Hyphomicrobiales</taxon>
        <taxon>Stappiaceae</taxon>
        <taxon>Stappia</taxon>
    </lineage>
</organism>